<dbReference type="PANTHER" id="PTHR30265:SF7">
    <property type="entry name" value="TRANSCRIPTION ANTITERMINATION PROTEIN RFAH"/>
    <property type="match status" value="1"/>
</dbReference>
<dbReference type="Pfam" id="PF02357">
    <property type="entry name" value="NusG"/>
    <property type="match status" value="1"/>
</dbReference>
<organism evidence="5 6">
    <name type="scientific">Marinobacterium aestuarii</name>
    <dbReference type="NCBI Taxonomy" id="1821621"/>
    <lineage>
        <taxon>Bacteria</taxon>
        <taxon>Pseudomonadati</taxon>
        <taxon>Pseudomonadota</taxon>
        <taxon>Gammaproteobacteria</taxon>
        <taxon>Oceanospirillales</taxon>
        <taxon>Oceanospirillaceae</taxon>
        <taxon>Marinobacterium</taxon>
    </lineage>
</organism>
<keyword evidence="2" id="KW-0805">Transcription regulation</keyword>
<evidence type="ECO:0000256" key="1">
    <source>
        <dbReference type="ARBA" id="ARBA00022814"/>
    </source>
</evidence>
<evidence type="ECO:0000313" key="6">
    <source>
        <dbReference type="Proteomes" id="UP000078070"/>
    </source>
</evidence>
<dbReference type="EMBL" id="CP015839">
    <property type="protein sequence ID" value="ANG61784.1"/>
    <property type="molecule type" value="Genomic_DNA"/>
</dbReference>
<dbReference type="STRING" id="1821621.A8C75_04355"/>
<feature type="domain" description="NusG-like N-terminal" evidence="4">
    <location>
        <begin position="4"/>
        <end position="103"/>
    </location>
</feature>
<gene>
    <name evidence="5" type="ORF">A8C75_04355</name>
</gene>
<dbReference type="Gene3D" id="3.30.70.940">
    <property type="entry name" value="NusG, N-terminal domain"/>
    <property type="match status" value="1"/>
</dbReference>
<keyword evidence="1" id="KW-0889">Transcription antitermination</keyword>
<dbReference type="KEGG" id="mars:A8C75_04355"/>
<keyword evidence="3" id="KW-0804">Transcription</keyword>
<dbReference type="GO" id="GO:0006354">
    <property type="term" value="P:DNA-templated transcription elongation"/>
    <property type="evidence" value="ECO:0007669"/>
    <property type="project" value="InterPro"/>
</dbReference>
<accession>A0A1A9EUF5</accession>
<dbReference type="PANTHER" id="PTHR30265">
    <property type="entry name" value="RHO-INTERACTING TRANSCRIPTION TERMINATION FACTOR NUSG"/>
    <property type="match status" value="1"/>
</dbReference>
<dbReference type="OrthoDB" id="9790639at2"/>
<dbReference type="GO" id="GO:0005829">
    <property type="term" value="C:cytosol"/>
    <property type="evidence" value="ECO:0007669"/>
    <property type="project" value="TreeGrafter"/>
</dbReference>
<evidence type="ECO:0000259" key="4">
    <source>
        <dbReference type="SMART" id="SM00738"/>
    </source>
</evidence>
<dbReference type="CDD" id="cd09892">
    <property type="entry name" value="NGN_SP_RfaH"/>
    <property type="match status" value="1"/>
</dbReference>
<protein>
    <submittedName>
        <fullName evidence="5">Transcriptional regulator</fullName>
    </submittedName>
</protein>
<dbReference type="Proteomes" id="UP000078070">
    <property type="component" value="Chromosome"/>
</dbReference>
<dbReference type="InterPro" id="IPR043425">
    <property type="entry name" value="NusG-like"/>
</dbReference>
<proteinExistence type="predicted"/>
<dbReference type="InterPro" id="IPR036735">
    <property type="entry name" value="NGN_dom_sf"/>
</dbReference>
<sequence length="167" mass="19150">MAVKRAWYLLQTKPRQDTRALENLEFQGFDCFAPFMTVERIRAGKRCELSEPLFPGYLFIYLDQIADNWRPIRSTRGVSRLVTFNDTPLPVGHDIVDQLRKRVAGEKKQPAATLLKPGDPVRISDGAFAELDALFECYDGTERVVILLNLMQRNQRLVMPLANIRQA</sequence>
<dbReference type="NCBIfam" id="NF006534">
    <property type="entry name" value="PRK09014.1"/>
    <property type="match status" value="1"/>
</dbReference>
<name>A0A1A9EUF5_9GAMM</name>
<dbReference type="SMART" id="SM00738">
    <property type="entry name" value="NGN"/>
    <property type="match status" value="1"/>
</dbReference>
<dbReference type="NCBIfam" id="TIGR01955">
    <property type="entry name" value="RfaH"/>
    <property type="match status" value="1"/>
</dbReference>
<dbReference type="SUPFAM" id="SSF82679">
    <property type="entry name" value="N-utilization substance G protein NusG, N-terminal domain"/>
    <property type="match status" value="1"/>
</dbReference>
<dbReference type="GO" id="GO:0031564">
    <property type="term" value="P:transcription antitermination"/>
    <property type="evidence" value="ECO:0007669"/>
    <property type="project" value="UniProtKB-KW"/>
</dbReference>
<keyword evidence="6" id="KW-1185">Reference proteome</keyword>
<evidence type="ECO:0000256" key="3">
    <source>
        <dbReference type="ARBA" id="ARBA00023163"/>
    </source>
</evidence>
<evidence type="ECO:0000313" key="5">
    <source>
        <dbReference type="EMBL" id="ANG61784.1"/>
    </source>
</evidence>
<dbReference type="InterPro" id="IPR006645">
    <property type="entry name" value="NGN-like_dom"/>
</dbReference>
<dbReference type="InterPro" id="IPR010215">
    <property type="entry name" value="Transcription_antiterm_RfaH"/>
</dbReference>
<evidence type="ECO:0000256" key="2">
    <source>
        <dbReference type="ARBA" id="ARBA00023015"/>
    </source>
</evidence>
<reference evidence="5 6" key="2">
    <citation type="journal article" date="2018" name="Int. J. Syst. Evol. Microbiol.">
        <title>Marinobacterium aestuarii sp. nov., a benzene-degrading marine bacterium isolated from estuary sediment.</title>
        <authorList>
            <person name="Bae S.S."/>
            <person name="Jung J."/>
            <person name="Chung D."/>
            <person name="Baek K."/>
        </authorList>
    </citation>
    <scope>NUCLEOTIDE SEQUENCE [LARGE SCALE GENOMIC DNA]</scope>
    <source>
        <strain evidence="5 6">ST58-10</strain>
    </source>
</reference>
<reference evidence="6" key="1">
    <citation type="submission" date="2016-05" db="EMBL/GenBank/DDBJ databases">
        <authorList>
            <person name="Baek K."/>
            <person name="Yang S.-J."/>
        </authorList>
    </citation>
    <scope>NUCLEOTIDE SEQUENCE [LARGE SCALE GENOMIC DNA]</scope>
    <source>
        <strain evidence="6">ST58-10</strain>
    </source>
</reference>
<dbReference type="AlphaFoldDB" id="A0A1A9EUF5"/>
<dbReference type="RefSeq" id="WP_067378641.1">
    <property type="nucleotide sequence ID" value="NZ_CP015839.1"/>
</dbReference>